<protein>
    <submittedName>
        <fullName evidence="2">Uncharacterized protein</fullName>
    </submittedName>
</protein>
<evidence type="ECO:0000313" key="3">
    <source>
        <dbReference type="EMBL" id="CAF4200002.1"/>
    </source>
</evidence>
<dbReference type="AlphaFoldDB" id="A0A815S5E7"/>
<dbReference type="Proteomes" id="UP000663829">
    <property type="component" value="Unassembled WGS sequence"/>
</dbReference>
<evidence type="ECO:0000313" key="5">
    <source>
        <dbReference type="Proteomes" id="UP000663829"/>
    </source>
</evidence>
<gene>
    <name evidence="2" type="ORF">GPM918_LOCUS36006</name>
    <name evidence="1" type="ORF">OVA965_LOCUS32641</name>
    <name evidence="4" type="ORF">SRO942_LOCUS36733</name>
    <name evidence="3" type="ORF">TMI583_LOCUS33505</name>
</gene>
<evidence type="ECO:0000313" key="1">
    <source>
        <dbReference type="EMBL" id="CAF1392437.1"/>
    </source>
</evidence>
<name>A0A815S5E7_9BILA</name>
<organism evidence="2 5">
    <name type="scientific">Didymodactylos carnosus</name>
    <dbReference type="NCBI Taxonomy" id="1234261"/>
    <lineage>
        <taxon>Eukaryota</taxon>
        <taxon>Metazoa</taxon>
        <taxon>Spiralia</taxon>
        <taxon>Gnathifera</taxon>
        <taxon>Rotifera</taxon>
        <taxon>Eurotatoria</taxon>
        <taxon>Bdelloidea</taxon>
        <taxon>Philodinida</taxon>
        <taxon>Philodinidae</taxon>
        <taxon>Didymodactylos</taxon>
    </lineage>
</organism>
<evidence type="ECO:0000313" key="2">
    <source>
        <dbReference type="EMBL" id="CAF1485135.1"/>
    </source>
</evidence>
<dbReference type="EMBL" id="CAJNOK010025637">
    <property type="protein sequence ID" value="CAF1392437.1"/>
    <property type="molecule type" value="Genomic_DNA"/>
</dbReference>
<keyword evidence="5" id="KW-1185">Reference proteome</keyword>
<reference evidence="2" key="1">
    <citation type="submission" date="2021-02" db="EMBL/GenBank/DDBJ databases">
        <authorList>
            <person name="Nowell W R."/>
        </authorList>
    </citation>
    <scope>NUCLEOTIDE SEQUENCE</scope>
</reference>
<dbReference type="Proteomes" id="UP000677228">
    <property type="component" value="Unassembled WGS sequence"/>
</dbReference>
<sequence length="80" mass="9540">MAGRVGNDDEEQRVINRIRANVYREAMEKGAAFINRKWIAQKLHHTERWVTDNWKKDTNTALRDLAMKDRQNYLKKAKIL</sequence>
<comment type="caution">
    <text evidence="2">The sequence shown here is derived from an EMBL/GenBank/DDBJ whole genome shotgun (WGS) entry which is preliminary data.</text>
</comment>
<proteinExistence type="predicted"/>
<dbReference type="EMBL" id="CAJOBC010086863">
    <property type="protein sequence ID" value="CAF4349331.1"/>
    <property type="molecule type" value="Genomic_DNA"/>
</dbReference>
<accession>A0A815S5E7</accession>
<dbReference type="EMBL" id="CAJOBA010047346">
    <property type="protein sequence ID" value="CAF4200002.1"/>
    <property type="molecule type" value="Genomic_DNA"/>
</dbReference>
<dbReference type="Proteomes" id="UP000681722">
    <property type="component" value="Unassembled WGS sequence"/>
</dbReference>
<dbReference type="EMBL" id="CAJNOQ010021376">
    <property type="protein sequence ID" value="CAF1485135.1"/>
    <property type="molecule type" value="Genomic_DNA"/>
</dbReference>
<evidence type="ECO:0000313" key="4">
    <source>
        <dbReference type="EMBL" id="CAF4349331.1"/>
    </source>
</evidence>
<dbReference type="Proteomes" id="UP000682733">
    <property type="component" value="Unassembled WGS sequence"/>
</dbReference>